<evidence type="ECO:0000256" key="9">
    <source>
        <dbReference type="ARBA" id="ARBA00022989"/>
    </source>
</evidence>
<keyword evidence="6 12" id="KW-0547">Nucleotide-binding</keyword>
<dbReference type="InterPro" id="IPR017441">
    <property type="entry name" value="Protein_kinase_ATP_BS"/>
</dbReference>
<feature type="domain" description="Protein kinase" evidence="13">
    <location>
        <begin position="1"/>
        <end position="276"/>
    </location>
</feature>
<evidence type="ECO:0000256" key="8">
    <source>
        <dbReference type="ARBA" id="ARBA00022840"/>
    </source>
</evidence>
<sequence>MKVEGDKKIEAFLNRHEFLTPKRYRYSDVKNMTNSFRDKLGKGGYGDVYKGKLLDGQLVAVKILNKSKSNGEDFMNENGDRQLTWEMLYKIAVGIARGLEYLHRGCKTRILHFEIKPHNILLDDDFCPKISDFGLAKLCPRKESVISMTGCRGTIGYIAPEVYSRNFGRVSHKSDVYSYGMMVLEMVGGKTLNDEDYHTSEIYFPHWIYSRIELDEELRLQGIVDDDVDQERVRKMILVSLWCIQTDPANHPPMSRVLEMMEGNIDSLTIPPKPFLSSPS</sequence>
<evidence type="ECO:0000256" key="5">
    <source>
        <dbReference type="ARBA" id="ARBA00022729"/>
    </source>
</evidence>
<keyword evidence="4" id="KW-0812">Transmembrane</keyword>
<proteinExistence type="predicted"/>
<evidence type="ECO:0000313" key="14">
    <source>
        <dbReference type="EMBL" id="MBA0628533.1"/>
    </source>
</evidence>
<keyword evidence="3" id="KW-0808">Transferase</keyword>
<dbReference type="Pfam" id="PF00069">
    <property type="entry name" value="Pkinase"/>
    <property type="match status" value="1"/>
</dbReference>
<dbReference type="Gene3D" id="3.30.200.20">
    <property type="entry name" value="Phosphorylase Kinase, domain 1"/>
    <property type="match status" value="1"/>
</dbReference>
<dbReference type="GO" id="GO:0005524">
    <property type="term" value="F:ATP binding"/>
    <property type="evidence" value="ECO:0007669"/>
    <property type="project" value="UniProtKB-UniRule"/>
</dbReference>
<evidence type="ECO:0000256" key="3">
    <source>
        <dbReference type="ARBA" id="ARBA00022679"/>
    </source>
</evidence>
<keyword evidence="10" id="KW-0472">Membrane</keyword>
<keyword evidence="11" id="KW-0325">Glycoprotein</keyword>
<dbReference type="InterPro" id="IPR011009">
    <property type="entry name" value="Kinase-like_dom_sf"/>
</dbReference>
<dbReference type="AlphaFoldDB" id="A0A7J8SRJ0"/>
<keyword evidence="15" id="KW-1185">Reference proteome</keyword>
<comment type="caution">
    <text evidence="14">The sequence shown here is derived from an EMBL/GenBank/DDBJ whole genome shotgun (WGS) entry which is preliminary data.</text>
</comment>
<dbReference type="FunFam" id="1.10.510.10:FF:000590">
    <property type="entry name" value="PR5-like receptor kinase"/>
    <property type="match status" value="1"/>
</dbReference>
<evidence type="ECO:0000256" key="7">
    <source>
        <dbReference type="ARBA" id="ARBA00022777"/>
    </source>
</evidence>
<dbReference type="InterPro" id="IPR045874">
    <property type="entry name" value="LRK10/LRL21-25-like"/>
</dbReference>
<evidence type="ECO:0000256" key="12">
    <source>
        <dbReference type="PROSITE-ProRule" id="PRU10141"/>
    </source>
</evidence>
<keyword evidence="5" id="KW-0732">Signal</keyword>
<evidence type="ECO:0000313" key="15">
    <source>
        <dbReference type="Proteomes" id="UP000593561"/>
    </source>
</evidence>
<evidence type="ECO:0000256" key="4">
    <source>
        <dbReference type="ARBA" id="ARBA00022692"/>
    </source>
</evidence>
<evidence type="ECO:0000259" key="13">
    <source>
        <dbReference type="PROSITE" id="PS50011"/>
    </source>
</evidence>
<dbReference type="PROSITE" id="PS00107">
    <property type="entry name" value="PROTEIN_KINASE_ATP"/>
    <property type="match status" value="1"/>
</dbReference>
<evidence type="ECO:0000256" key="10">
    <source>
        <dbReference type="ARBA" id="ARBA00023136"/>
    </source>
</evidence>
<keyword evidence="7" id="KW-0418">Kinase</keyword>
<dbReference type="GO" id="GO:0016020">
    <property type="term" value="C:membrane"/>
    <property type="evidence" value="ECO:0007669"/>
    <property type="project" value="UniProtKB-SubCell"/>
</dbReference>
<keyword evidence="8 12" id="KW-0067">ATP-binding</keyword>
<keyword evidence="9" id="KW-1133">Transmembrane helix</keyword>
<dbReference type="GO" id="GO:0004674">
    <property type="term" value="F:protein serine/threonine kinase activity"/>
    <property type="evidence" value="ECO:0007669"/>
    <property type="project" value="UniProtKB-KW"/>
</dbReference>
<evidence type="ECO:0000256" key="11">
    <source>
        <dbReference type="ARBA" id="ARBA00023180"/>
    </source>
</evidence>
<dbReference type="Gene3D" id="1.10.510.10">
    <property type="entry name" value="Transferase(Phosphotransferase) domain 1"/>
    <property type="match status" value="1"/>
</dbReference>
<reference evidence="14 15" key="1">
    <citation type="journal article" date="2019" name="Genome Biol. Evol.">
        <title>Insights into the evolution of the New World diploid cottons (Gossypium, subgenus Houzingenia) based on genome sequencing.</title>
        <authorList>
            <person name="Grover C.E."/>
            <person name="Arick M.A. 2nd"/>
            <person name="Thrash A."/>
            <person name="Conover J.L."/>
            <person name="Sanders W.S."/>
            <person name="Peterson D.G."/>
            <person name="Frelichowski J.E."/>
            <person name="Scheffler J.A."/>
            <person name="Scheffler B.E."/>
            <person name="Wendel J.F."/>
        </authorList>
    </citation>
    <scope>NUCLEOTIDE SEQUENCE [LARGE SCALE GENOMIC DNA]</scope>
    <source>
        <strain evidence="14">27</strain>
        <tissue evidence="14">Leaf</tissue>
    </source>
</reference>
<gene>
    <name evidence="14" type="ORF">Godav_023250</name>
</gene>
<evidence type="ECO:0000256" key="6">
    <source>
        <dbReference type="ARBA" id="ARBA00022741"/>
    </source>
</evidence>
<dbReference type="SUPFAM" id="SSF56112">
    <property type="entry name" value="Protein kinase-like (PK-like)"/>
    <property type="match status" value="1"/>
</dbReference>
<dbReference type="EMBL" id="JABFAC010000011">
    <property type="protein sequence ID" value="MBA0628533.1"/>
    <property type="molecule type" value="Genomic_DNA"/>
</dbReference>
<protein>
    <recommendedName>
        <fullName evidence="13">Protein kinase domain-containing protein</fullName>
    </recommendedName>
</protein>
<accession>A0A7J8SRJ0</accession>
<dbReference type="PROSITE" id="PS50011">
    <property type="entry name" value="PROTEIN_KINASE_DOM"/>
    <property type="match status" value="1"/>
</dbReference>
<evidence type="ECO:0000256" key="1">
    <source>
        <dbReference type="ARBA" id="ARBA00004479"/>
    </source>
</evidence>
<feature type="binding site" evidence="12">
    <location>
        <position position="62"/>
    </location>
    <ligand>
        <name>ATP</name>
        <dbReference type="ChEBI" id="CHEBI:30616"/>
    </ligand>
</feature>
<dbReference type="Proteomes" id="UP000593561">
    <property type="component" value="Unassembled WGS sequence"/>
</dbReference>
<keyword evidence="2" id="KW-0723">Serine/threonine-protein kinase</keyword>
<dbReference type="PANTHER" id="PTHR27009">
    <property type="entry name" value="RUST RESISTANCE KINASE LR10-RELATED"/>
    <property type="match status" value="1"/>
</dbReference>
<dbReference type="InterPro" id="IPR000719">
    <property type="entry name" value="Prot_kinase_dom"/>
</dbReference>
<comment type="subcellular location">
    <subcellularLocation>
        <location evidence="1">Membrane</location>
        <topology evidence="1">Single-pass type I membrane protein</topology>
    </subcellularLocation>
</comment>
<organism evidence="14 15">
    <name type="scientific">Gossypium davidsonii</name>
    <name type="common">Davidson's cotton</name>
    <name type="synonym">Gossypium klotzschianum subsp. davidsonii</name>
    <dbReference type="NCBI Taxonomy" id="34287"/>
    <lineage>
        <taxon>Eukaryota</taxon>
        <taxon>Viridiplantae</taxon>
        <taxon>Streptophyta</taxon>
        <taxon>Embryophyta</taxon>
        <taxon>Tracheophyta</taxon>
        <taxon>Spermatophyta</taxon>
        <taxon>Magnoliopsida</taxon>
        <taxon>eudicotyledons</taxon>
        <taxon>Gunneridae</taxon>
        <taxon>Pentapetalae</taxon>
        <taxon>rosids</taxon>
        <taxon>malvids</taxon>
        <taxon>Malvales</taxon>
        <taxon>Malvaceae</taxon>
        <taxon>Malvoideae</taxon>
        <taxon>Gossypium</taxon>
    </lineage>
</organism>
<name>A0A7J8SRJ0_GOSDV</name>
<evidence type="ECO:0000256" key="2">
    <source>
        <dbReference type="ARBA" id="ARBA00022527"/>
    </source>
</evidence>